<accession>A0A2U1JLM2</accession>
<dbReference type="EMBL" id="QCZH01000028">
    <property type="protein sequence ID" value="PWA06067.1"/>
    <property type="molecule type" value="Genomic_DNA"/>
</dbReference>
<keyword evidence="2" id="KW-1185">Reference proteome</keyword>
<gene>
    <name evidence="1" type="ORF">DB891_16100</name>
</gene>
<protein>
    <submittedName>
        <fullName evidence="1">Uncharacterized protein</fullName>
    </submittedName>
</protein>
<comment type="caution">
    <text evidence="1">The sequence shown here is derived from an EMBL/GenBank/DDBJ whole genome shotgun (WGS) entry which is preliminary data.</text>
</comment>
<name>A0A2U1JLM2_9FLAO</name>
<dbReference type="AlphaFoldDB" id="A0A2U1JLM2"/>
<evidence type="ECO:0000313" key="2">
    <source>
        <dbReference type="Proteomes" id="UP000245618"/>
    </source>
</evidence>
<dbReference type="RefSeq" id="WP_116764607.1">
    <property type="nucleotide sequence ID" value="NZ_QCZH01000028.1"/>
</dbReference>
<proteinExistence type="predicted"/>
<organism evidence="1 2">
    <name type="scientific">Flavobacterium laiguense</name>
    <dbReference type="NCBI Taxonomy" id="2169409"/>
    <lineage>
        <taxon>Bacteria</taxon>
        <taxon>Pseudomonadati</taxon>
        <taxon>Bacteroidota</taxon>
        <taxon>Flavobacteriia</taxon>
        <taxon>Flavobacteriales</taxon>
        <taxon>Flavobacteriaceae</taxon>
        <taxon>Flavobacterium</taxon>
    </lineage>
</organism>
<dbReference type="OrthoDB" id="623250at2"/>
<sequence length="434" mass="49223">MKNWILLITFSCFGSINAQKKLDALTTPTSPASTILGMQPSAILQPKSYRALEAAVFSNFSDTDGNGIIPNNFGLEFMPYWANDHGISLEEYLYPKANLDQICRNSSFSLASTQKFPLQDSTLTKSLSLGYRTSLFFGNKKDKKILQGYISTLSNEQRIGSKIVSELESFRQKNTLKTKKEYLNAIREILIDRIAKVLQNNSRKDAEEITQNIYASVDKLPFDVNNIDPFFISFLDLIEDKMMGNYEEFKSYIQLRQGLSIDLAYALFLNFPDNNFKSSEIPRQSLWVTPSYKFSDKINFLMATAVLRYEWYNLKYFDNYFPDSKVAENNFDYGLAIATEFKKFSLGFEATGRESSSLVKAGMDALGNTLYLKSNTSDFQYIGTFSYRLTEQIALTYQIGSSFKPVFSTTETLISLLSLNFGFGGPNITDITSK</sequence>
<evidence type="ECO:0000313" key="1">
    <source>
        <dbReference type="EMBL" id="PWA06067.1"/>
    </source>
</evidence>
<dbReference type="Proteomes" id="UP000245618">
    <property type="component" value="Unassembled WGS sequence"/>
</dbReference>
<reference evidence="1 2" key="1">
    <citation type="submission" date="2018-04" db="EMBL/GenBank/DDBJ databases">
        <title>Flavobacterium sp. nov., isolated from glacier ice.</title>
        <authorList>
            <person name="Liu Q."/>
            <person name="Xin Y.-H."/>
        </authorList>
    </citation>
    <scope>NUCLEOTIDE SEQUENCE [LARGE SCALE GENOMIC DNA]</scope>
    <source>
        <strain evidence="1 2">LB2P30</strain>
    </source>
</reference>